<dbReference type="PANTHER" id="PTHR33992">
    <property type="entry name" value="RIBONUCLEASE P PROTEIN COMPONENT"/>
    <property type="match status" value="1"/>
</dbReference>
<evidence type="ECO:0000256" key="8">
    <source>
        <dbReference type="NCBIfam" id="TIGR00188"/>
    </source>
</evidence>
<sequence>MHLHLLLNLRKKKTALRVLNVNFGNRAQHSDKRKNSNTGSDFHFGPELRIFAPEMKNNYPKHEKLKSKTTIDLLFSEGKSVSKYPLRLVYVPVTLEEDAPLKMGVSVSKKYFKKAVDRNYFKRVLRETYRLNKQLLLENLEQPYAFMFFYQTKDRLSFSEINEKTIQLFQKFVEATQTGSK</sequence>
<evidence type="ECO:0000313" key="9">
    <source>
        <dbReference type="EMBL" id="ESU26089.1"/>
    </source>
</evidence>
<dbReference type="InterPro" id="IPR020568">
    <property type="entry name" value="Ribosomal_Su5_D2-typ_SF"/>
</dbReference>
<dbReference type="SUPFAM" id="SSF54211">
    <property type="entry name" value="Ribosomal protein S5 domain 2-like"/>
    <property type="match status" value="1"/>
</dbReference>
<keyword evidence="2 7" id="KW-0819">tRNA processing</keyword>
<protein>
    <recommendedName>
        <fullName evidence="7 8">Ribonuclease P protein component</fullName>
        <shortName evidence="7">RNase P protein</shortName>
        <shortName evidence="7">RNaseP protein</shortName>
        <ecNumber evidence="7 8">3.1.26.5</ecNumber>
    </recommendedName>
    <alternativeName>
        <fullName evidence="7">Protein C5</fullName>
    </alternativeName>
</protein>
<dbReference type="InterPro" id="IPR014721">
    <property type="entry name" value="Ribsml_uS5_D2-typ_fold_subgr"/>
</dbReference>
<dbReference type="EC" id="3.1.26.5" evidence="7 8"/>
<evidence type="ECO:0000256" key="6">
    <source>
        <dbReference type="ARBA" id="ARBA00022884"/>
    </source>
</evidence>
<comment type="function">
    <text evidence="1 7">RNaseP catalyzes the removal of the 5'-leader sequence from pre-tRNA to produce the mature 5'-terminus. It can also cleave other RNA substrates such as 4.5S RNA. The protein component plays an auxiliary but essential role in vivo by binding to the 5'-leader sequence and broadening the substrate specificity of the ribozyme.</text>
</comment>
<proteinExistence type="inferred from homology"/>
<comment type="caution">
    <text evidence="9">The sequence shown here is derived from an EMBL/GenBank/DDBJ whole genome shotgun (WGS) entry which is preliminary data.</text>
</comment>
<dbReference type="PROSITE" id="PS00648">
    <property type="entry name" value="RIBONUCLEASE_P"/>
    <property type="match status" value="1"/>
</dbReference>
<comment type="similarity">
    <text evidence="7">Belongs to the RnpA family.</text>
</comment>
<dbReference type="InterPro" id="IPR020539">
    <property type="entry name" value="RNase_P_CS"/>
</dbReference>
<keyword evidence="3 7" id="KW-0540">Nuclease</keyword>
<dbReference type="EMBL" id="AVFO01000023">
    <property type="protein sequence ID" value="ESU26089.1"/>
    <property type="molecule type" value="Genomic_DNA"/>
</dbReference>
<dbReference type="Gene3D" id="3.30.230.10">
    <property type="match status" value="1"/>
</dbReference>
<dbReference type="Pfam" id="PF00825">
    <property type="entry name" value="Ribonuclease_P"/>
    <property type="match status" value="1"/>
</dbReference>
<gene>
    <name evidence="7" type="primary">rnpA</name>
    <name evidence="9" type="ORF">FSS13T_12400</name>
</gene>
<evidence type="ECO:0000256" key="3">
    <source>
        <dbReference type="ARBA" id="ARBA00022722"/>
    </source>
</evidence>
<comment type="subunit">
    <text evidence="7">Consists of a catalytic RNA component (M1 or rnpB) and a protein subunit.</text>
</comment>
<evidence type="ECO:0000256" key="2">
    <source>
        <dbReference type="ARBA" id="ARBA00022694"/>
    </source>
</evidence>
<accession>A0ABN0QHA3</accession>
<evidence type="ECO:0000256" key="5">
    <source>
        <dbReference type="ARBA" id="ARBA00022801"/>
    </source>
</evidence>
<dbReference type="HAMAP" id="MF_00227">
    <property type="entry name" value="RNase_P"/>
    <property type="match status" value="1"/>
</dbReference>
<keyword evidence="6 7" id="KW-0694">RNA-binding</keyword>
<evidence type="ECO:0000256" key="1">
    <source>
        <dbReference type="ARBA" id="ARBA00002663"/>
    </source>
</evidence>
<dbReference type="Proteomes" id="UP000018234">
    <property type="component" value="Unassembled WGS sequence"/>
</dbReference>
<evidence type="ECO:0000256" key="7">
    <source>
        <dbReference type="HAMAP-Rule" id="MF_00227"/>
    </source>
</evidence>
<dbReference type="InterPro" id="IPR000100">
    <property type="entry name" value="RNase_P"/>
</dbReference>
<evidence type="ECO:0000313" key="10">
    <source>
        <dbReference type="Proteomes" id="UP000018234"/>
    </source>
</evidence>
<dbReference type="GO" id="GO:0004526">
    <property type="term" value="F:ribonuclease P activity"/>
    <property type="evidence" value="ECO:0007669"/>
    <property type="project" value="UniProtKB-EC"/>
</dbReference>
<reference evidence="9 10" key="1">
    <citation type="submission" date="2013-08" db="EMBL/GenBank/DDBJ databases">
        <title>Flavobacterium saliperosum type strain genome sequencing.</title>
        <authorList>
            <person name="Lee K."/>
            <person name="Yi H."/>
            <person name="Park S."/>
            <person name="Chun J."/>
        </authorList>
    </citation>
    <scope>NUCLEOTIDE SEQUENCE [LARGE SCALE GENOMIC DNA]</scope>
    <source>
        <strain evidence="9 10">S13</strain>
    </source>
</reference>
<keyword evidence="5 7" id="KW-0378">Hydrolase</keyword>
<keyword evidence="4 7" id="KW-0255">Endonuclease</keyword>
<organism evidence="9 10">
    <name type="scientific">Flavobacterium saliperosum S13</name>
    <dbReference type="NCBI Taxonomy" id="1341155"/>
    <lineage>
        <taxon>Bacteria</taxon>
        <taxon>Pseudomonadati</taxon>
        <taxon>Bacteroidota</taxon>
        <taxon>Flavobacteriia</taxon>
        <taxon>Flavobacteriales</taxon>
        <taxon>Flavobacteriaceae</taxon>
        <taxon>Flavobacterium</taxon>
    </lineage>
</organism>
<dbReference type="NCBIfam" id="TIGR00188">
    <property type="entry name" value="rnpA"/>
    <property type="match status" value="1"/>
</dbReference>
<name>A0ABN0QHA3_9FLAO</name>
<comment type="catalytic activity">
    <reaction evidence="7">
        <text>Endonucleolytic cleavage of RNA, removing 5'-extranucleotides from tRNA precursor.</text>
        <dbReference type="EC" id="3.1.26.5"/>
    </reaction>
</comment>
<keyword evidence="10" id="KW-1185">Reference proteome</keyword>
<dbReference type="PANTHER" id="PTHR33992:SF1">
    <property type="entry name" value="RIBONUCLEASE P PROTEIN COMPONENT"/>
    <property type="match status" value="1"/>
</dbReference>
<evidence type="ECO:0000256" key="4">
    <source>
        <dbReference type="ARBA" id="ARBA00022759"/>
    </source>
</evidence>